<evidence type="ECO:0000313" key="2">
    <source>
        <dbReference type="EMBL" id="UOE27857.1"/>
    </source>
</evidence>
<feature type="transmembrane region" description="Helical" evidence="1">
    <location>
        <begin position="25"/>
        <end position="49"/>
    </location>
</feature>
<reference evidence="2 3" key="1">
    <citation type="submission" date="2022-03" db="EMBL/GenBank/DDBJ databases">
        <title>Agromyces sp. isolated from the gut of P. brevitarsis seulensis larvae.</title>
        <authorList>
            <person name="Won M."/>
            <person name="Kwon S.-W."/>
        </authorList>
    </citation>
    <scope>NUCLEOTIDE SEQUENCE [LARGE SCALE GENOMIC DNA]</scope>
    <source>
        <strain evidence="2 3">KACC 16215</strain>
    </source>
</reference>
<name>A0ABY4AXD2_9MICO</name>
<feature type="transmembrane region" description="Helical" evidence="1">
    <location>
        <begin position="118"/>
        <end position="140"/>
    </location>
</feature>
<organism evidence="2 3">
    <name type="scientific">Agromyces soli</name>
    <dbReference type="NCBI Taxonomy" id="659012"/>
    <lineage>
        <taxon>Bacteria</taxon>
        <taxon>Bacillati</taxon>
        <taxon>Actinomycetota</taxon>
        <taxon>Actinomycetes</taxon>
        <taxon>Micrococcales</taxon>
        <taxon>Microbacteriaceae</taxon>
        <taxon>Agromyces</taxon>
    </lineage>
</organism>
<keyword evidence="1" id="KW-1133">Transmembrane helix</keyword>
<dbReference type="RefSeq" id="WP_243570705.1">
    <property type="nucleotide sequence ID" value="NZ_BAAARD010000001.1"/>
</dbReference>
<feature type="transmembrane region" description="Helical" evidence="1">
    <location>
        <begin position="214"/>
        <end position="237"/>
    </location>
</feature>
<protein>
    <recommendedName>
        <fullName evidence="4">ABC-2 type transport system permease protein</fullName>
    </recommendedName>
</protein>
<dbReference type="Proteomes" id="UP000831304">
    <property type="component" value="Chromosome"/>
</dbReference>
<feature type="transmembrane region" description="Helical" evidence="1">
    <location>
        <begin position="173"/>
        <end position="194"/>
    </location>
</feature>
<sequence length="500" mass="49273">MTGPVRAALGIWRARTSRTSRDGAYAVYLALMVALVTVIPGVRAAWLGLTSPEGIAAITAAGAPDAAIAVVAALWAGALLLGRDRGPAVRPPFLTHALATSGLAGAESFRGPVLRAGALVTVLTTATAGLLGAALVGARLAGPLDAAVFLAVGAVVGAVTTVAWLAGQALPRAAVAIAVGVCGLGAATAAAPALRPFTPMGWVGLAYPVAGDPPAVAALTALAALSAALVCAIPTLLNRLRLRELLAQSARWDSATVHAGGMDFSAAVAVYQRRPRLGRRLRAVRGLGRPALVFLVRDAIGAARTPGRLLLGVLAVAGAGAVLALAFTPAAAGWALGAAAGTTLFAGLGPLSDGLRHAASVAAGLPLYGIGDGPLLARHLLFPTVVALLALLTAVLVTSSAAGIPALGPLVGALALGPLALLARVNAALKGPMPPALLAPVPTPVGDLGAAVRMAWAVDGLLLVALSGAAAALVLESPLLLLGAALALLGIGASRWRQRG</sequence>
<keyword evidence="3" id="KW-1185">Reference proteome</keyword>
<evidence type="ECO:0000313" key="3">
    <source>
        <dbReference type="Proteomes" id="UP000831304"/>
    </source>
</evidence>
<proteinExistence type="predicted"/>
<gene>
    <name evidence="2" type="ORF">MTP13_08810</name>
</gene>
<dbReference type="EMBL" id="CP094533">
    <property type="protein sequence ID" value="UOE27857.1"/>
    <property type="molecule type" value="Genomic_DNA"/>
</dbReference>
<feature type="transmembrane region" description="Helical" evidence="1">
    <location>
        <begin position="146"/>
        <end position="166"/>
    </location>
</feature>
<feature type="transmembrane region" description="Helical" evidence="1">
    <location>
        <begin position="309"/>
        <end position="327"/>
    </location>
</feature>
<feature type="transmembrane region" description="Helical" evidence="1">
    <location>
        <begin position="55"/>
        <end position="81"/>
    </location>
</feature>
<evidence type="ECO:0008006" key="4">
    <source>
        <dbReference type="Google" id="ProtNLM"/>
    </source>
</evidence>
<feature type="transmembrane region" description="Helical" evidence="1">
    <location>
        <begin position="410"/>
        <end position="429"/>
    </location>
</feature>
<evidence type="ECO:0000256" key="1">
    <source>
        <dbReference type="SAM" id="Phobius"/>
    </source>
</evidence>
<feature type="transmembrane region" description="Helical" evidence="1">
    <location>
        <begin position="479"/>
        <end position="496"/>
    </location>
</feature>
<keyword evidence="1" id="KW-0812">Transmembrane</keyword>
<feature type="transmembrane region" description="Helical" evidence="1">
    <location>
        <begin position="380"/>
        <end position="404"/>
    </location>
</feature>
<keyword evidence="1" id="KW-0472">Membrane</keyword>
<accession>A0ABY4AXD2</accession>